<keyword evidence="13 19" id="KW-0106">Calcium</keyword>
<keyword evidence="8" id="KW-1134">Transmembrane beta strand</keyword>
<feature type="active site" description="Proton acceptor" evidence="18">
    <location>
        <position position="274"/>
    </location>
</feature>
<evidence type="ECO:0000256" key="4">
    <source>
        <dbReference type="ARBA" id="ARBA00011702"/>
    </source>
</evidence>
<dbReference type="CDD" id="cd00541">
    <property type="entry name" value="OMPLA"/>
    <property type="match status" value="1"/>
</dbReference>
<keyword evidence="14 20" id="KW-0442">Lipid degradation</keyword>
<dbReference type="Gene3D" id="2.40.230.10">
    <property type="entry name" value="Phospholipase A1"/>
    <property type="match status" value="1"/>
</dbReference>
<evidence type="ECO:0000256" key="17">
    <source>
        <dbReference type="ARBA" id="ARBA00023237"/>
    </source>
</evidence>
<dbReference type="GO" id="GO:0016042">
    <property type="term" value="P:lipid catabolic process"/>
    <property type="evidence" value="ECO:0007669"/>
    <property type="project" value="UniProtKB-KW"/>
</dbReference>
<dbReference type="EC" id="3.1.1.4" evidence="6 20"/>
<feature type="region of interest" description="Disordered" evidence="21">
    <location>
        <begin position="107"/>
        <end position="136"/>
    </location>
</feature>
<evidence type="ECO:0000256" key="19">
    <source>
        <dbReference type="PIRSR" id="PIRSR603187-2"/>
    </source>
</evidence>
<keyword evidence="12 20" id="KW-0378">Hydrolase</keyword>
<evidence type="ECO:0000256" key="14">
    <source>
        <dbReference type="ARBA" id="ARBA00022963"/>
    </source>
</evidence>
<dbReference type="PRINTS" id="PR01486">
    <property type="entry name" value="PHPHLIPASEA1"/>
</dbReference>
<organism evidence="22 23">
    <name type="scientific">Haliea salexigens</name>
    <dbReference type="NCBI Taxonomy" id="287487"/>
    <lineage>
        <taxon>Bacteria</taxon>
        <taxon>Pseudomonadati</taxon>
        <taxon>Pseudomonadota</taxon>
        <taxon>Gammaproteobacteria</taxon>
        <taxon>Cellvibrionales</taxon>
        <taxon>Halieaceae</taxon>
        <taxon>Haliea</taxon>
    </lineage>
</organism>
<comment type="function">
    <text evidence="20">Hydrolysis of phosphatidylcholine with phospholipase A2 (EC 3.1.1.4) and phospholipase A1 (EC 3.1.1.32) activities.</text>
</comment>
<feature type="active site" description="Nucleophile" evidence="18">
    <location>
        <position position="276"/>
    </location>
</feature>
<evidence type="ECO:0000256" key="1">
    <source>
        <dbReference type="ARBA" id="ARBA00000111"/>
    </source>
</evidence>
<name>A0A3C1KL90_9GAMM</name>
<feature type="binding site" description="in dimeric form" evidence="19">
    <location>
        <position position="319"/>
    </location>
    <ligand>
        <name>Ca(2+)</name>
        <dbReference type="ChEBI" id="CHEBI:29108"/>
        <label>1</label>
    </ligand>
</feature>
<evidence type="ECO:0000256" key="3">
    <source>
        <dbReference type="ARBA" id="ARBA00010525"/>
    </source>
</evidence>
<dbReference type="PANTHER" id="PTHR40457">
    <property type="entry name" value="PHOSPHOLIPASE A1"/>
    <property type="match status" value="1"/>
</dbReference>
<evidence type="ECO:0000256" key="21">
    <source>
        <dbReference type="SAM" id="MobiDB-lite"/>
    </source>
</evidence>
<dbReference type="GO" id="GO:0009279">
    <property type="term" value="C:cell outer membrane"/>
    <property type="evidence" value="ECO:0007669"/>
    <property type="project" value="UniProtKB-SubCell"/>
</dbReference>
<keyword evidence="16" id="KW-0472">Membrane</keyword>
<sequence>MTISRVVLLQEQSIDVRATGSTEQGAILAEQAGGRHLRRAQGRLSLSRRFRYTVWRFISCYEPMKQYRTLLLLLPAMTAVPAALAENCVSISDDKARLACYDTAAGRSAPGLPDTEESSRGWGAGTSEPGLEEEAVEPVNLAEEELLFGKRIAEEAEITGNAWVITPHHRNYLLPLTYSDTLNRDAWAQQQPDEPMDRLEAKFQLSLKTIAWENILGRNNHLWVGYTQRNWWQLYNESSPFRETNYQPEVSLSFANNWRFWGFTNTLWDVGFVHESNGQGGDLSRSWNRIVAGAAFERRRMTLNVRGWYRIPESGSSDDNPDIEDYMGYGDLTGIWKWEQHEFAVQLRNNLQSDNRGAVQLEWTFPVNRRFKGYVQYFNGYGESLIDYNLHQSRIGIGVSMTDLL</sequence>
<evidence type="ECO:0000313" key="23">
    <source>
        <dbReference type="Proteomes" id="UP000259273"/>
    </source>
</evidence>
<evidence type="ECO:0000313" key="22">
    <source>
        <dbReference type="EMBL" id="HAN27144.1"/>
    </source>
</evidence>
<evidence type="ECO:0000256" key="16">
    <source>
        <dbReference type="ARBA" id="ARBA00023136"/>
    </source>
</evidence>
<evidence type="ECO:0000256" key="15">
    <source>
        <dbReference type="ARBA" id="ARBA00023098"/>
    </source>
</evidence>
<comment type="similarity">
    <text evidence="3 20">Belongs to the phospholipase A1 family.</text>
</comment>
<gene>
    <name evidence="22" type="ORF">DCP75_05390</name>
</gene>
<evidence type="ECO:0000256" key="7">
    <source>
        <dbReference type="ARBA" id="ARBA00021726"/>
    </source>
</evidence>
<dbReference type="GO" id="GO:0005509">
    <property type="term" value="F:calcium ion binding"/>
    <property type="evidence" value="ECO:0007669"/>
    <property type="project" value="TreeGrafter"/>
</dbReference>
<dbReference type="InterPro" id="IPR003187">
    <property type="entry name" value="PLipase_A1"/>
</dbReference>
<dbReference type="PANTHER" id="PTHR40457:SF1">
    <property type="entry name" value="PHOSPHOLIPASE A1"/>
    <property type="match status" value="1"/>
</dbReference>
<evidence type="ECO:0000256" key="8">
    <source>
        <dbReference type="ARBA" id="ARBA00022452"/>
    </source>
</evidence>
<accession>A0A3C1KL90</accession>
<feature type="binding site" description="in dimeric form" evidence="19">
    <location>
        <position position="284"/>
    </location>
    <ligand>
        <name>Ca(2+)</name>
        <dbReference type="ChEBI" id="CHEBI:29108"/>
        <label>1</label>
    </ligand>
</feature>
<dbReference type="Pfam" id="PF02253">
    <property type="entry name" value="PLA1"/>
    <property type="match status" value="1"/>
</dbReference>
<dbReference type="SUPFAM" id="SSF56931">
    <property type="entry name" value="Outer membrane phospholipase A (OMPLA)"/>
    <property type="match status" value="1"/>
</dbReference>
<dbReference type="InterPro" id="IPR036541">
    <property type="entry name" value="PLipase_A1_sf"/>
</dbReference>
<evidence type="ECO:0000256" key="11">
    <source>
        <dbReference type="ARBA" id="ARBA00022729"/>
    </source>
</evidence>
<evidence type="ECO:0000256" key="13">
    <source>
        <dbReference type="ARBA" id="ARBA00022837"/>
    </source>
</evidence>
<dbReference type="GO" id="GO:0004623">
    <property type="term" value="F:phospholipase A2 activity"/>
    <property type="evidence" value="ECO:0007669"/>
    <property type="project" value="UniProtKB-EC"/>
</dbReference>
<comment type="catalytic activity">
    <reaction evidence="1 20">
        <text>a 1,2-diacyl-sn-glycero-3-phosphocholine + H2O = a 2-acyl-sn-glycero-3-phosphocholine + a fatty acid + H(+)</text>
        <dbReference type="Rhea" id="RHEA:18689"/>
        <dbReference type="ChEBI" id="CHEBI:15377"/>
        <dbReference type="ChEBI" id="CHEBI:15378"/>
        <dbReference type="ChEBI" id="CHEBI:28868"/>
        <dbReference type="ChEBI" id="CHEBI:57643"/>
        <dbReference type="ChEBI" id="CHEBI:57875"/>
        <dbReference type="EC" id="3.1.1.32"/>
    </reaction>
</comment>
<dbReference type="EMBL" id="DMND01000077">
    <property type="protein sequence ID" value="HAN27144.1"/>
    <property type="molecule type" value="Genomic_DNA"/>
</dbReference>
<dbReference type="AlphaFoldDB" id="A0A3C1KL90"/>
<keyword evidence="10 19" id="KW-0479">Metal-binding</keyword>
<evidence type="ECO:0000256" key="9">
    <source>
        <dbReference type="ARBA" id="ARBA00022692"/>
    </source>
</evidence>
<proteinExistence type="inferred from homology"/>
<evidence type="ECO:0000256" key="2">
    <source>
        <dbReference type="ARBA" id="ARBA00001604"/>
    </source>
</evidence>
<dbReference type="EC" id="3.1.1.32" evidence="5 20"/>
<dbReference type="GO" id="GO:0008970">
    <property type="term" value="F:phospholipase A1 activity"/>
    <property type="evidence" value="ECO:0007669"/>
    <property type="project" value="UniProtKB-EC"/>
</dbReference>
<evidence type="ECO:0000256" key="5">
    <source>
        <dbReference type="ARBA" id="ARBA00013179"/>
    </source>
</evidence>
<comment type="subunit">
    <text evidence="4 20">Homodimer; dimerization is reversible, and the dimeric form is the active one.</text>
</comment>
<comment type="caution">
    <text evidence="22">The sequence shown here is derived from an EMBL/GenBank/DDBJ whole genome shotgun (WGS) entry which is preliminary data.</text>
</comment>
<dbReference type="Proteomes" id="UP000259273">
    <property type="component" value="Unassembled WGS sequence"/>
</dbReference>
<keyword evidence="9" id="KW-0812">Transmembrane</keyword>
<protein>
    <recommendedName>
        <fullName evidence="7 20">Phospholipase A1</fullName>
        <ecNumber evidence="5 20">3.1.1.32</ecNumber>
        <ecNumber evidence="6 20">3.1.1.4</ecNumber>
    </recommendedName>
    <alternativeName>
        <fullName evidence="20">Phosphatidylcholine 1-acylhydrolase</fullName>
    </alternativeName>
</protein>
<comment type="cofactor">
    <cofactor evidence="20">
        <name>Ca(2+)</name>
        <dbReference type="ChEBI" id="CHEBI:29108"/>
    </cofactor>
    <text evidence="20">Binds 1 Ca(2+) ion per monomer. In the dimeric form the Ca(2+) is bound by different amino acids with binding of each Ca(2+) shared with ligands coming from each monomer. The Ca(2+) ion may have a role in catalysis.</text>
</comment>
<dbReference type="STRING" id="1121937.GCA_000423125_00306"/>
<reference evidence="22 23" key="1">
    <citation type="journal article" date="2018" name="Nat. Biotechnol.">
        <title>A standardized bacterial taxonomy based on genome phylogeny substantially revises the tree of life.</title>
        <authorList>
            <person name="Parks D.H."/>
            <person name="Chuvochina M."/>
            <person name="Waite D.W."/>
            <person name="Rinke C."/>
            <person name="Skarshewski A."/>
            <person name="Chaumeil P.A."/>
            <person name="Hugenholtz P."/>
        </authorList>
    </citation>
    <scope>NUCLEOTIDE SEQUENCE [LARGE SCALE GENOMIC DNA]</scope>
    <source>
        <strain evidence="22">UBA9158</strain>
    </source>
</reference>
<evidence type="ECO:0000256" key="10">
    <source>
        <dbReference type="ARBA" id="ARBA00022723"/>
    </source>
</evidence>
<keyword evidence="11" id="KW-0732">Signal</keyword>
<keyword evidence="15 20" id="KW-0443">Lipid metabolism</keyword>
<feature type="binding site" description="in dimeric form" evidence="19">
    <location>
        <position position="238"/>
    </location>
    <ligand>
        <name>Ca(2+)</name>
        <dbReference type="ChEBI" id="CHEBI:29108"/>
        <label>1</label>
    </ligand>
</feature>
<evidence type="ECO:0000256" key="12">
    <source>
        <dbReference type="ARBA" id="ARBA00022801"/>
    </source>
</evidence>
<evidence type="ECO:0000256" key="6">
    <source>
        <dbReference type="ARBA" id="ARBA00013278"/>
    </source>
</evidence>
<comment type="catalytic activity">
    <reaction evidence="2 20">
        <text>a 1,2-diacyl-sn-glycero-3-phosphocholine + H2O = a 1-acyl-sn-glycero-3-phosphocholine + a fatty acid + H(+)</text>
        <dbReference type="Rhea" id="RHEA:15801"/>
        <dbReference type="ChEBI" id="CHEBI:15377"/>
        <dbReference type="ChEBI" id="CHEBI:15378"/>
        <dbReference type="ChEBI" id="CHEBI:28868"/>
        <dbReference type="ChEBI" id="CHEBI:57643"/>
        <dbReference type="ChEBI" id="CHEBI:58168"/>
        <dbReference type="EC" id="3.1.1.4"/>
    </reaction>
</comment>
<evidence type="ECO:0000256" key="18">
    <source>
        <dbReference type="PIRSR" id="PIRSR603187-1"/>
    </source>
</evidence>
<comment type="subcellular location">
    <subcellularLocation>
        <location evidence="20">Cell outer membrane</location>
        <topology evidence="20">Multi-pass membrane protein</topology>
    </subcellularLocation>
    <text evidence="20">One of the very few enzymes located there.</text>
</comment>
<evidence type="ECO:0000256" key="20">
    <source>
        <dbReference type="RuleBase" id="RU366027"/>
    </source>
</evidence>
<keyword evidence="17 20" id="KW-0998">Cell outer membrane</keyword>